<organism evidence="2">
    <name type="scientific">Phaffia rhodozyma</name>
    <name type="common">Yeast</name>
    <name type="synonym">Xanthophyllomyces dendrorhous</name>
    <dbReference type="NCBI Taxonomy" id="264483"/>
    <lineage>
        <taxon>Eukaryota</taxon>
        <taxon>Fungi</taxon>
        <taxon>Dikarya</taxon>
        <taxon>Basidiomycota</taxon>
        <taxon>Agaricomycotina</taxon>
        <taxon>Tremellomycetes</taxon>
        <taxon>Cystofilobasidiales</taxon>
        <taxon>Mrakiaceae</taxon>
        <taxon>Phaffia</taxon>
    </lineage>
</organism>
<feature type="region of interest" description="Disordered" evidence="1">
    <location>
        <begin position="295"/>
        <end position="332"/>
    </location>
</feature>
<feature type="compositionally biased region" description="Low complexity" evidence="1">
    <location>
        <begin position="541"/>
        <end position="551"/>
    </location>
</feature>
<feature type="compositionally biased region" description="Low complexity" evidence="1">
    <location>
        <begin position="372"/>
        <end position="383"/>
    </location>
</feature>
<feature type="compositionally biased region" description="Basic and acidic residues" evidence="1">
    <location>
        <begin position="563"/>
        <end position="572"/>
    </location>
</feature>
<feature type="compositionally biased region" description="Low complexity" evidence="1">
    <location>
        <begin position="210"/>
        <end position="224"/>
    </location>
</feature>
<feature type="region of interest" description="Disordered" evidence="1">
    <location>
        <begin position="93"/>
        <end position="118"/>
    </location>
</feature>
<evidence type="ECO:0000256" key="1">
    <source>
        <dbReference type="SAM" id="MobiDB-lite"/>
    </source>
</evidence>
<feature type="compositionally biased region" description="Polar residues" evidence="1">
    <location>
        <begin position="225"/>
        <end position="240"/>
    </location>
</feature>
<sequence length="678" mass="73474">MDNQTDCSPCLPPKTIDPDSIYSPLHSLANKFSTLPSSSSSSNIGSDYQSPAFDTLSGFAPLDMFAASPKPDNYSDNDDYEAEKLKDYEEEATVRIRQRKQEAHADEEDDHQKRFTIGSVKVHTPSICENEKGATLRDSYFDGSNVENPGYAHSQKPTFSRPSHGQVFGPQLRKFDESPPWETDKTSLSPSLAPLSPLGSSLIFSRMKPSRSPSSSESDPSSPSTELANVSIRTTPQSLRVITPDGVTHPSPSFLQGVSSPETPLETLISGRKDKDKTRLKGGIGGLWKGFGGRIRGKKGEESNTDGLGFDFDSTSTPGSRVSDNRPTEGEVRGEIAVENVVEETRTDQNVDETSNTKQTLLLSPVAFTSTLRSPLSPSSPLTYTQVAHNLPRPSPVFSTSGPPSPSSPNRRPNGLYSPGGSIAGPSAYTSYSALSSPGGSASIRTGLEANLGPNGCPIGTLQGGFKLIPLDEALKRKNALNQMSSRENLRDDRPNRTASVGGSLRKLFGGNARGETDREDAEGGQSAAEGETEGRGLTPSSSTGSFARSSFSFVSSPVKREILRVDNRQDGDDTGWNQPSLSEEDTPRLPGSPKLRIMCSMGSLVEQDQASDDDDDDPGWRRDDGWAEVRRLKIEHARERAAWKKKTADYQNQIQMLQRLLKEATERDSDNPPMTPV</sequence>
<feature type="compositionally biased region" description="Polar residues" evidence="1">
    <location>
        <begin position="250"/>
        <end position="262"/>
    </location>
</feature>
<feature type="compositionally biased region" description="Low complexity" evidence="1">
    <location>
        <begin position="187"/>
        <end position="202"/>
    </location>
</feature>
<reference evidence="2" key="1">
    <citation type="submission" date="2014-08" db="EMBL/GenBank/DDBJ databases">
        <authorList>
            <person name="Sharma Rahul"/>
            <person name="Thines Marco"/>
        </authorList>
    </citation>
    <scope>NUCLEOTIDE SEQUENCE</scope>
</reference>
<protein>
    <submittedName>
        <fullName evidence="2">Uncharacterized protein</fullName>
    </submittedName>
</protein>
<feature type="compositionally biased region" description="Polar residues" evidence="1">
    <location>
        <begin position="313"/>
        <end position="322"/>
    </location>
</feature>
<name>A0A0F7SK90_PHARH</name>
<feature type="region of interest" description="Disordered" evidence="1">
    <location>
        <begin position="1"/>
        <end position="23"/>
    </location>
</feature>
<feature type="compositionally biased region" description="Basic and acidic residues" evidence="1">
    <location>
        <begin position="323"/>
        <end position="332"/>
    </location>
</feature>
<evidence type="ECO:0000313" key="2">
    <source>
        <dbReference type="EMBL" id="CDZ97789.1"/>
    </source>
</evidence>
<feature type="region of interest" description="Disordered" evidence="1">
    <location>
        <begin position="139"/>
        <end position="276"/>
    </location>
</feature>
<feature type="region of interest" description="Disordered" evidence="1">
    <location>
        <begin position="482"/>
        <end position="551"/>
    </location>
</feature>
<proteinExistence type="predicted"/>
<feature type="region of interest" description="Disordered" evidence="1">
    <location>
        <begin position="372"/>
        <end position="422"/>
    </location>
</feature>
<feature type="region of interest" description="Disordered" evidence="1">
    <location>
        <begin position="563"/>
        <end position="626"/>
    </location>
</feature>
<dbReference type="AlphaFoldDB" id="A0A0F7SK90"/>
<accession>A0A0F7SK90</accession>
<feature type="compositionally biased region" description="Basic and acidic residues" evidence="1">
    <location>
        <begin position="173"/>
        <end position="185"/>
    </location>
</feature>
<dbReference type="EMBL" id="LN483249">
    <property type="protein sequence ID" value="CDZ97789.1"/>
    <property type="molecule type" value="Genomic_DNA"/>
</dbReference>